<name>A0A917FY69_9NOCA</name>
<proteinExistence type="predicted"/>
<organism evidence="1 2">
    <name type="scientific">Rhodococcoides trifolii</name>
    <dbReference type="NCBI Taxonomy" id="908250"/>
    <lineage>
        <taxon>Bacteria</taxon>
        <taxon>Bacillati</taxon>
        <taxon>Actinomycetota</taxon>
        <taxon>Actinomycetes</taxon>
        <taxon>Mycobacteriales</taxon>
        <taxon>Nocardiaceae</taxon>
        <taxon>Rhodococcoides</taxon>
    </lineage>
</organism>
<protein>
    <submittedName>
        <fullName evidence="1">Uncharacterized protein</fullName>
    </submittedName>
</protein>
<reference evidence="1" key="1">
    <citation type="journal article" date="2014" name="Int. J. Syst. Evol. Microbiol.">
        <title>Complete genome sequence of Corynebacterium casei LMG S-19264T (=DSM 44701T), isolated from a smear-ripened cheese.</title>
        <authorList>
            <consortium name="US DOE Joint Genome Institute (JGI-PGF)"/>
            <person name="Walter F."/>
            <person name="Albersmeier A."/>
            <person name="Kalinowski J."/>
            <person name="Ruckert C."/>
        </authorList>
    </citation>
    <scope>NUCLEOTIDE SEQUENCE</scope>
    <source>
        <strain evidence="1">CCM 7905</strain>
    </source>
</reference>
<accession>A0A917FY69</accession>
<keyword evidence="2" id="KW-1185">Reference proteome</keyword>
<dbReference type="AlphaFoldDB" id="A0A917FY69"/>
<gene>
    <name evidence="1" type="ORF">GCM10007304_29930</name>
</gene>
<comment type="caution">
    <text evidence="1">The sequence shown here is derived from an EMBL/GenBank/DDBJ whole genome shotgun (WGS) entry which is preliminary data.</text>
</comment>
<dbReference type="EMBL" id="BMCU01000003">
    <property type="protein sequence ID" value="GGG13879.1"/>
    <property type="molecule type" value="Genomic_DNA"/>
</dbReference>
<evidence type="ECO:0000313" key="2">
    <source>
        <dbReference type="Proteomes" id="UP000654257"/>
    </source>
</evidence>
<reference evidence="1" key="2">
    <citation type="submission" date="2020-09" db="EMBL/GenBank/DDBJ databases">
        <authorList>
            <person name="Sun Q."/>
            <person name="Sedlacek I."/>
        </authorList>
    </citation>
    <scope>NUCLEOTIDE SEQUENCE</scope>
    <source>
        <strain evidence="1">CCM 7905</strain>
    </source>
</reference>
<evidence type="ECO:0000313" key="1">
    <source>
        <dbReference type="EMBL" id="GGG13879.1"/>
    </source>
</evidence>
<sequence length="70" mass="7291">MAATGAECDLDGVGKLVDAPFETAAGSLVEFDLLGHVASHNSFGRKVFGWNAIRPGSEDTGAEGAILTWR</sequence>
<dbReference type="Proteomes" id="UP000654257">
    <property type="component" value="Unassembled WGS sequence"/>
</dbReference>